<evidence type="ECO:0000313" key="7">
    <source>
        <dbReference type="Proteomes" id="UP001198983"/>
    </source>
</evidence>
<dbReference type="AlphaFoldDB" id="A0AAX2ZEE0"/>
<evidence type="ECO:0000256" key="2">
    <source>
        <dbReference type="ARBA" id="ARBA00023015"/>
    </source>
</evidence>
<dbReference type="InterPro" id="IPR036390">
    <property type="entry name" value="WH_DNA-bd_sf"/>
</dbReference>
<dbReference type="Gene3D" id="3.40.190.290">
    <property type="match status" value="1"/>
</dbReference>
<sequence>MDIKTLKYFLQICKDGSFSKAAKNLYISQQGLSKAISNLEKEINVELFYRNTTGNELTKYGYYLKNKATTIVYQFDILTEGIKQMAIEDNDYLKIGLSYGVLNALPSNIMEEFNNLYPNIMLSLKEYTDFDCEEAVLNGEIDLGFAIHYFNNNKFDYNFVKSEKLYALVNKKHHLCNKKEIDFKDLKNEKTILNSNKSKIHHNYIIKCLENKFDPIIYTQTDEMILIHDLAKRNEGIGISINFAHTKSCKINYIPFKDKSFTWDIYMITKKNPKYNKNIQLFKKFILEQVPSNNSKILHIL</sequence>
<accession>A0AAX2ZEE0</accession>
<organism evidence="6 7">
    <name type="scientific">Terrisporobacter hibernicus</name>
    <dbReference type="NCBI Taxonomy" id="2813371"/>
    <lineage>
        <taxon>Bacteria</taxon>
        <taxon>Bacillati</taxon>
        <taxon>Bacillota</taxon>
        <taxon>Clostridia</taxon>
        <taxon>Peptostreptococcales</taxon>
        <taxon>Peptostreptococcaceae</taxon>
        <taxon>Terrisporobacter</taxon>
    </lineage>
</organism>
<dbReference type="EMBL" id="CP081135">
    <property type="protein sequence ID" value="UEL47708.1"/>
    <property type="molecule type" value="Genomic_DNA"/>
</dbReference>
<dbReference type="SUPFAM" id="SSF46785">
    <property type="entry name" value="Winged helix' DNA-binding domain"/>
    <property type="match status" value="1"/>
</dbReference>
<evidence type="ECO:0000256" key="4">
    <source>
        <dbReference type="ARBA" id="ARBA00023163"/>
    </source>
</evidence>
<feature type="domain" description="HTH lysR-type" evidence="5">
    <location>
        <begin position="1"/>
        <end position="58"/>
    </location>
</feature>
<dbReference type="Pfam" id="PF00126">
    <property type="entry name" value="HTH_1"/>
    <property type="match status" value="1"/>
</dbReference>
<dbReference type="PROSITE" id="PS50931">
    <property type="entry name" value="HTH_LYSR"/>
    <property type="match status" value="1"/>
</dbReference>
<name>A0AAX2ZEE0_9FIRM</name>
<evidence type="ECO:0000313" key="6">
    <source>
        <dbReference type="EMBL" id="UEL47708.1"/>
    </source>
</evidence>
<dbReference type="InterPro" id="IPR000847">
    <property type="entry name" value="LysR_HTH_N"/>
</dbReference>
<dbReference type="KEGG" id="tem:JW646_19160"/>
<dbReference type="SUPFAM" id="SSF53850">
    <property type="entry name" value="Periplasmic binding protein-like II"/>
    <property type="match status" value="1"/>
</dbReference>
<dbReference type="Pfam" id="PF03466">
    <property type="entry name" value="LysR_substrate"/>
    <property type="match status" value="1"/>
</dbReference>
<keyword evidence="4" id="KW-0804">Transcription</keyword>
<keyword evidence="7" id="KW-1185">Reference proteome</keyword>
<evidence type="ECO:0000259" key="5">
    <source>
        <dbReference type="PROSITE" id="PS50931"/>
    </source>
</evidence>
<proteinExistence type="inferred from homology"/>
<evidence type="ECO:0000256" key="1">
    <source>
        <dbReference type="ARBA" id="ARBA00009437"/>
    </source>
</evidence>
<dbReference type="PRINTS" id="PR00039">
    <property type="entry name" value="HTHLYSR"/>
</dbReference>
<dbReference type="InterPro" id="IPR036388">
    <property type="entry name" value="WH-like_DNA-bd_sf"/>
</dbReference>
<dbReference type="InterPro" id="IPR050950">
    <property type="entry name" value="HTH-type_LysR_regulators"/>
</dbReference>
<dbReference type="InterPro" id="IPR005119">
    <property type="entry name" value="LysR_subst-bd"/>
</dbReference>
<dbReference type="PANTHER" id="PTHR30419:SF8">
    <property type="entry name" value="NITROGEN ASSIMILATION TRANSCRIPTIONAL ACTIVATOR-RELATED"/>
    <property type="match status" value="1"/>
</dbReference>
<dbReference type="PANTHER" id="PTHR30419">
    <property type="entry name" value="HTH-TYPE TRANSCRIPTIONAL REGULATOR YBHD"/>
    <property type="match status" value="1"/>
</dbReference>
<protein>
    <submittedName>
        <fullName evidence="6">LysR family transcriptional regulator</fullName>
    </submittedName>
</protein>
<dbReference type="Proteomes" id="UP001198983">
    <property type="component" value="Chromosome"/>
</dbReference>
<evidence type="ECO:0000256" key="3">
    <source>
        <dbReference type="ARBA" id="ARBA00023125"/>
    </source>
</evidence>
<dbReference type="GO" id="GO:0005829">
    <property type="term" value="C:cytosol"/>
    <property type="evidence" value="ECO:0007669"/>
    <property type="project" value="TreeGrafter"/>
</dbReference>
<gene>
    <name evidence="6" type="ORF">JW646_19160</name>
</gene>
<keyword evidence="2" id="KW-0805">Transcription regulation</keyword>
<keyword evidence="3" id="KW-0238">DNA-binding</keyword>
<dbReference type="GO" id="GO:0003677">
    <property type="term" value="F:DNA binding"/>
    <property type="evidence" value="ECO:0007669"/>
    <property type="project" value="UniProtKB-KW"/>
</dbReference>
<dbReference type="CDD" id="cd05466">
    <property type="entry name" value="PBP2_LTTR_substrate"/>
    <property type="match status" value="1"/>
</dbReference>
<dbReference type="Gene3D" id="1.10.10.10">
    <property type="entry name" value="Winged helix-like DNA-binding domain superfamily/Winged helix DNA-binding domain"/>
    <property type="match status" value="1"/>
</dbReference>
<dbReference type="GO" id="GO:0003700">
    <property type="term" value="F:DNA-binding transcription factor activity"/>
    <property type="evidence" value="ECO:0007669"/>
    <property type="project" value="InterPro"/>
</dbReference>
<dbReference type="RefSeq" id="WP_228416032.1">
    <property type="nucleotide sequence ID" value="NZ_CP081135.1"/>
</dbReference>
<reference evidence="6 7" key="1">
    <citation type="journal article" date="2023" name="Int. J. Syst. Evol. Microbiol.">
        <title>Terrisporobacter hibernicus sp. nov., isolated from bovine faeces in Northern Ireland.</title>
        <authorList>
            <person name="Mitchell M."/>
            <person name="Nguyen S.V."/>
            <person name="Connor M."/>
            <person name="Fairley D.J."/>
            <person name="Donoghue O."/>
            <person name="Marshall H."/>
            <person name="Koolman L."/>
            <person name="McMullan G."/>
            <person name="Schaffer K.E."/>
            <person name="McGrath J.W."/>
            <person name="Fanning S."/>
        </authorList>
    </citation>
    <scope>NUCLEOTIDE SEQUENCE [LARGE SCALE GENOMIC DNA]</scope>
    <source>
        <strain evidence="6 7">MCA3</strain>
    </source>
</reference>
<comment type="similarity">
    <text evidence="1">Belongs to the LysR transcriptional regulatory family.</text>
</comment>